<feature type="chain" id="PRO_5045333345" evidence="1">
    <location>
        <begin position="33"/>
        <end position="89"/>
    </location>
</feature>
<evidence type="ECO:0000313" key="3">
    <source>
        <dbReference type="Proteomes" id="UP001345963"/>
    </source>
</evidence>
<proteinExistence type="predicted"/>
<dbReference type="EMBL" id="JAHUTI010041509">
    <property type="protein sequence ID" value="MED6245879.1"/>
    <property type="molecule type" value="Genomic_DNA"/>
</dbReference>
<evidence type="ECO:0000313" key="2">
    <source>
        <dbReference type="EMBL" id="MED6245879.1"/>
    </source>
</evidence>
<feature type="signal peptide" evidence="1">
    <location>
        <begin position="1"/>
        <end position="32"/>
    </location>
</feature>
<name>A0ABU7B7Y1_9TELE</name>
<keyword evidence="3" id="KW-1185">Reference proteome</keyword>
<keyword evidence="1" id="KW-0732">Signal</keyword>
<evidence type="ECO:0000256" key="1">
    <source>
        <dbReference type="SAM" id="SignalP"/>
    </source>
</evidence>
<comment type="caution">
    <text evidence="2">The sequence shown here is derived from an EMBL/GenBank/DDBJ whole genome shotgun (WGS) entry which is preliminary data.</text>
</comment>
<dbReference type="Proteomes" id="UP001345963">
    <property type="component" value="Unassembled WGS sequence"/>
</dbReference>
<organism evidence="2 3">
    <name type="scientific">Ataeniobius toweri</name>
    <dbReference type="NCBI Taxonomy" id="208326"/>
    <lineage>
        <taxon>Eukaryota</taxon>
        <taxon>Metazoa</taxon>
        <taxon>Chordata</taxon>
        <taxon>Craniata</taxon>
        <taxon>Vertebrata</taxon>
        <taxon>Euteleostomi</taxon>
        <taxon>Actinopterygii</taxon>
        <taxon>Neopterygii</taxon>
        <taxon>Teleostei</taxon>
        <taxon>Neoteleostei</taxon>
        <taxon>Acanthomorphata</taxon>
        <taxon>Ovalentaria</taxon>
        <taxon>Atherinomorphae</taxon>
        <taxon>Cyprinodontiformes</taxon>
        <taxon>Goodeidae</taxon>
        <taxon>Ataeniobius</taxon>
    </lineage>
</organism>
<reference evidence="2 3" key="1">
    <citation type="submission" date="2021-07" db="EMBL/GenBank/DDBJ databases">
        <authorList>
            <person name="Palmer J.M."/>
        </authorList>
    </citation>
    <scope>NUCLEOTIDE SEQUENCE [LARGE SCALE GENOMIC DNA]</scope>
    <source>
        <strain evidence="2 3">AT_MEX2019</strain>
        <tissue evidence="2">Muscle</tissue>
    </source>
</reference>
<sequence>MISLLLRIRMRNISPEMLIFLPVLCFLPLTGAAPSLTTEQLDMGVAQDICVYVDHTTKLPRPAPELCKAKDLSMASTKATLELLNPREF</sequence>
<accession>A0ABU7B7Y1</accession>
<protein>
    <submittedName>
        <fullName evidence="2">Uncharacterized protein</fullName>
    </submittedName>
</protein>
<gene>
    <name evidence="2" type="ORF">ATANTOWER_009525</name>
</gene>